<dbReference type="SUPFAM" id="SSF55821">
    <property type="entry name" value="YrdC/RibB"/>
    <property type="match status" value="1"/>
</dbReference>
<keyword evidence="7 13" id="KW-0819">tRNA processing</keyword>
<dbReference type="Pfam" id="PF01300">
    <property type="entry name" value="Sua5_yciO_yrdC"/>
    <property type="match status" value="1"/>
</dbReference>
<feature type="binding site" evidence="14">
    <location>
        <position position="46"/>
    </location>
    <ligand>
        <name>L-threonine</name>
        <dbReference type="ChEBI" id="CHEBI:57926"/>
    </ligand>
</feature>
<evidence type="ECO:0000256" key="2">
    <source>
        <dbReference type="ARBA" id="ARBA00007663"/>
    </source>
</evidence>
<evidence type="ECO:0000256" key="13">
    <source>
        <dbReference type="PIRNR" id="PIRNR004930"/>
    </source>
</evidence>
<keyword evidence="8 13" id="KW-0548">Nucleotidyltransferase</keyword>
<dbReference type="InterPro" id="IPR050156">
    <property type="entry name" value="TC-AMP_synthase_SUA5"/>
</dbReference>
<dbReference type="Pfam" id="PF03481">
    <property type="entry name" value="Sua5_C"/>
    <property type="match status" value="1"/>
</dbReference>
<feature type="binding site" evidence="14">
    <location>
        <position position="155"/>
    </location>
    <ligand>
        <name>ATP</name>
        <dbReference type="ChEBI" id="CHEBI:30616"/>
    </ligand>
</feature>
<feature type="binding site" evidence="14">
    <location>
        <position position="207"/>
    </location>
    <ligand>
        <name>ATP</name>
        <dbReference type="ChEBI" id="CHEBI:30616"/>
    </ligand>
</feature>
<name>A0A8J2VL78_9RHOB</name>
<dbReference type="PIRSF" id="PIRSF004930">
    <property type="entry name" value="Tln_factor_SUA5"/>
    <property type="match status" value="1"/>
</dbReference>
<dbReference type="Gene3D" id="3.90.870.10">
    <property type="entry name" value="DHBP synthase"/>
    <property type="match status" value="1"/>
</dbReference>
<dbReference type="InterPro" id="IPR010923">
    <property type="entry name" value="T(6)A37_SUA5"/>
</dbReference>
<evidence type="ECO:0000256" key="10">
    <source>
        <dbReference type="ARBA" id="ARBA00022840"/>
    </source>
</evidence>
<evidence type="ECO:0000256" key="4">
    <source>
        <dbReference type="ARBA" id="ARBA00015492"/>
    </source>
</evidence>
<dbReference type="GO" id="GO:0000049">
    <property type="term" value="F:tRNA binding"/>
    <property type="evidence" value="ECO:0007669"/>
    <property type="project" value="TreeGrafter"/>
</dbReference>
<sequence>MAVKDEIHTLADQRRNTERLMADDAGVSRAAELLSHGGLVSFPTETVYGLGADATDATAVAQIFAAKERPSFNPLIVHVPDVAAAQKLGRFDDQALLLARTFWPGPFTLVVPALPDSPVAALTSAGLDSIALRVPSHPVARRILAMSGKPIAAPSANRSGRISPTTAAHVLADLDGRLDAVLDGGATNVGVESTIVACHGEDIRLLRPGGIPREAVEALLGHKLISVADTGDAAPRAPGMLASHYAPAAGVRLDAVDVRPGEAWLGFGGLQPGGAEPVMSRNLSAEADLVAAAAALFSALHALDASGARSIAVAPIPKTGLGEAINDRLSRAAAPRPGKA</sequence>
<evidence type="ECO:0000256" key="7">
    <source>
        <dbReference type="ARBA" id="ARBA00022694"/>
    </source>
</evidence>
<comment type="catalytic activity">
    <reaction evidence="12 13">
        <text>L-threonine + hydrogencarbonate + ATP = L-threonylcarbamoyladenylate + diphosphate + H2O</text>
        <dbReference type="Rhea" id="RHEA:36407"/>
        <dbReference type="ChEBI" id="CHEBI:15377"/>
        <dbReference type="ChEBI" id="CHEBI:17544"/>
        <dbReference type="ChEBI" id="CHEBI:30616"/>
        <dbReference type="ChEBI" id="CHEBI:33019"/>
        <dbReference type="ChEBI" id="CHEBI:57926"/>
        <dbReference type="ChEBI" id="CHEBI:73682"/>
        <dbReference type="EC" id="2.7.7.87"/>
    </reaction>
</comment>
<dbReference type="GO" id="GO:0008033">
    <property type="term" value="P:tRNA processing"/>
    <property type="evidence" value="ECO:0007669"/>
    <property type="project" value="UniProtKB-KW"/>
</dbReference>
<comment type="similarity">
    <text evidence="2 13">Belongs to the SUA5 family.</text>
</comment>
<evidence type="ECO:0000313" key="17">
    <source>
        <dbReference type="Proteomes" id="UP000602745"/>
    </source>
</evidence>
<proteinExistence type="inferred from homology"/>
<keyword evidence="9 13" id="KW-0547">Nucleotide-binding</keyword>
<dbReference type="GO" id="GO:0005524">
    <property type="term" value="F:ATP binding"/>
    <property type="evidence" value="ECO:0007669"/>
    <property type="project" value="UniProtKB-UniRule"/>
</dbReference>
<feature type="binding site" evidence="14">
    <location>
        <position position="73"/>
    </location>
    <ligand>
        <name>ATP</name>
        <dbReference type="ChEBI" id="CHEBI:30616"/>
    </ligand>
</feature>
<dbReference type="Gene3D" id="3.40.50.11030">
    <property type="entry name" value="Threonylcarbamoyl-AMP synthase, C-terminal domain"/>
    <property type="match status" value="1"/>
</dbReference>
<dbReference type="EMBL" id="BMCP01000001">
    <property type="protein sequence ID" value="GGE35723.1"/>
    <property type="molecule type" value="Genomic_DNA"/>
</dbReference>
<feature type="binding site" evidence="14">
    <location>
        <position position="78"/>
    </location>
    <ligand>
        <name>L-threonine</name>
        <dbReference type="ChEBI" id="CHEBI:57926"/>
    </ligand>
</feature>
<dbReference type="GO" id="GO:0061710">
    <property type="term" value="F:L-threonylcarbamoyladenylate synthase"/>
    <property type="evidence" value="ECO:0007669"/>
    <property type="project" value="UniProtKB-EC"/>
</dbReference>
<evidence type="ECO:0000256" key="1">
    <source>
        <dbReference type="ARBA" id="ARBA00004496"/>
    </source>
</evidence>
<dbReference type="NCBIfam" id="TIGR00057">
    <property type="entry name" value="L-threonylcarbamoyladenylate synthase"/>
    <property type="match status" value="1"/>
</dbReference>
<feature type="binding site" evidence="14">
    <location>
        <position position="133"/>
    </location>
    <ligand>
        <name>L-threonine</name>
        <dbReference type="ChEBI" id="CHEBI:57926"/>
    </ligand>
</feature>
<feature type="domain" description="YrdC-like" evidence="15">
    <location>
        <begin position="24"/>
        <end position="211"/>
    </location>
</feature>
<dbReference type="PANTHER" id="PTHR17490:SF16">
    <property type="entry name" value="THREONYLCARBAMOYL-AMP SYNTHASE"/>
    <property type="match status" value="1"/>
</dbReference>
<dbReference type="InterPro" id="IPR017945">
    <property type="entry name" value="DHBP_synth_RibB-like_a/b_dom"/>
</dbReference>
<keyword evidence="5 13" id="KW-0963">Cytoplasm</keyword>
<dbReference type="FunFam" id="3.90.870.10:FF:000009">
    <property type="entry name" value="Threonylcarbamoyl-AMP synthase, putative"/>
    <property type="match status" value="1"/>
</dbReference>
<keyword evidence="10 13" id="KW-0067">ATP-binding</keyword>
<feature type="binding site" evidence="14">
    <location>
        <position position="245"/>
    </location>
    <ligand>
        <name>ATP</name>
        <dbReference type="ChEBI" id="CHEBI:30616"/>
    </ligand>
</feature>
<reference evidence="16" key="1">
    <citation type="journal article" date="2014" name="Int. J. Syst. Evol. Microbiol.">
        <title>Complete genome sequence of Corynebacterium casei LMG S-19264T (=DSM 44701T), isolated from a smear-ripened cheese.</title>
        <authorList>
            <consortium name="US DOE Joint Genome Institute (JGI-PGF)"/>
            <person name="Walter F."/>
            <person name="Albersmeier A."/>
            <person name="Kalinowski J."/>
            <person name="Ruckert C."/>
        </authorList>
    </citation>
    <scope>NUCLEOTIDE SEQUENCE</scope>
    <source>
        <strain evidence="16">CCM 7684</strain>
    </source>
</reference>
<dbReference type="InterPro" id="IPR006070">
    <property type="entry name" value="Sua5-like_dom"/>
</dbReference>
<feature type="binding site" evidence="14">
    <location>
        <position position="69"/>
    </location>
    <ligand>
        <name>ATP</name>
        <dbReference type="ChEBI" id="CHEBI:30616"/>
    </ligand>
</feature>
<dbReference type="EC" id="2.7.7.87" evidence="3 13"/>
<feature type="binding site" evidence="14">
    <location>
        <position position="153"/>
    </location>
    <ligand>
        <name>L-threonine</name>
        <dbReference type="ChEBI" id="CHEBI:57926"/>
    </ligand>
</feature>
<comment type="subcellular location">
    <subcellularLocation>
        <location evidence="1 13">Cytoplasm</location>
    </subcellularLocation>
</comment>
<evidence type="ECO:0000256" key="14">
    <source>
        <dbReference type="PIRSR" id="PIRSR004930-1"/>
    </source>
</evidence>
<evidence type="ECO:0000256" key="3">
    <source>
        <dbReference type="ARBA" id="ARBA00012584"/>
    </source>
</evidence>
<dbReference type="Proteomes" id="UP000602745">
    <property type="component" value="Unassembled WGS sequence"/>
</dbReference>
<dbReference type="PANTHER" id="PTHR17490">
    <property type="entry name" value="SUA5"/>
    <property type="match status" value="1"/>
</dbReference>
<evidence type="ECO:0000256" key="12">
    <source>
        <dbReference type="ARBA" id="ARBA00048366"/>
    </source>
</evidence>
<keyword evidence="17" id="KW-1185">Reference proteome</keyword>
<comment type="function">
    <text evidence="13">Required for the formation of a threonylcarbamoyl group on adenosine at position 37 (t(6)A37) in tRNAs that read codons beginning with adenine.</text>
</comment>
<gene>
    <name evidence="16" type="ORF">GCM10007276_11450</name>
</gene>
<reference evidence="16" key="2">
    <citation type="submission" date="2020-09" db="EMBL/GenBank/DDBJ databases">
        <authorList>
            <person name="Sun Q."/>
            <person name="Sedlacek I."/>
        </authorList>
    </citation>
    <scope>NUCLEOTIDE SEQUENCE</scope>
    <source>
        <strain evidence="16">CCM 7684</strain>
    </source>
</reference>
<evidence type="ECO:0000256" key="11">
    <source>
        <dbReference type="ARBA" id="ARBA00029774"/>
    </source>
</evidence>
<dbReference type="GO" id="GO:0006450">
    <property type="term" value="P:regulation of translational fidelity"/>
    <property type="evidence" value="ECO:0007669"/>
    <property type="project" value="TreeGrafter"/>
</dbReference>
<dbReference type="GO" id="GO:0005737">
    <property type="term" value="C:cytoplasm"/>
    <property type="evidence" value="ECO:0007669"/>
    <property type="project" value="UniProtKB-SubCell"/>
</dbReference>
<feature type="binding site" evidence="14">
    <location>
        <position position="193"/>
    </location>
    <ligand>
        <name>L-threonine</name>
        <dbReference type="ChEBI" id="CHEBI:57926"/>
    </ligand>
</feature>
<evidence type="ECO:0000256" key="8">
    <source>
        <dbReference type="ARBA" id="ARBA00022695"/>
    </source>
</evidence>
<accession>A0A8J2VL78</accession>
<dbReference type="InterPro" id="IPR005145">
    <property type="entry name" value="Sua5_C"/>
</dbReference>
<dbReference type="PROSITE" id="PS51163">
    <property type="entry name" value="YRDC"/>
    <property type="match status" value="1"/>
</dbReference>
<dbReference type="InterPro" id="IPR038385">
    <property type="entry name" value="Sua5/YwlC_C"/>
</dbReference>
<organism evidence="16 17">
    <name type="scientific">Agaricicola taiwanensis</name>
    <dbReference type="NCBI Taxonomy" id="591372"/>
    <lineage>
        <taxon>Bacteria</taxon>
        <taxon>Pseudomonadati</taxon>
        <taxon>Pseudomonadota</taxon>
        <taxon>Alphaproteobacteria</taxon>
        <taxon>Rhodobacterales</taxon>
        <taxon>Paracoccaceae</taxon>
        <taxon>Agaricicola</taxon>
    </lineage>
</organism>
<evidence type="ECO:0000259" key="15">
    <source>
        <dbReference type="PROSITE" id="PS51163"/>
    </source>
</evidence>
<evidence type="ECO:0000256" key="6">
    <source>
        <dbReference type="ARBA" id="ARBA00022679"/>
    </source>
</evidence>
<comment type="caution">
    <text evidence="16">The sequence shown here is derived from an EMBL/GenBank/DDBJ whole genome shotgun (WGS) entry which is preliminary data.</text>
</comment>
<dbReference type="AlphaFoldDB" id="A0A8J2VL78"/>
<evidence type="ECO:0000256" key="5">
    <source>
        <dbReference type="ARBA" id="ARBA00022490"/>
    </source>
</evidence>
<evidence type="ECO:0000256" key="9">
    <source>
        <dbReference type="ARBA" id="ARBA00022741"/>
    </source>
</evidence>
<feature type="binding site" evidence="14">
    <location>
        <position position="163"/>
    </location>
    <ligand>
        <name>ATP</name>
        <dbReference type="ChEBI" id="CHEBI:30616"/>
    </ligand>
</feature>
<keyword evidence="6 13" id="KW-0808">Transferase</keyword>
<protein>
    <recommendedName>
        <fullName evidence="4 13">Threonylcarbamoyl-AMP synthase</fullName>
        <shortName evidence="13">TC-AMP synthase</shortName>
        <ecNumber evidence="3 13">2.7.7.87</ecNumber>
    </recommendedName>
    <alternativeName>
        <fullName evidence="11 13">L-threonylcarbamoyladenylate synthase</fullName>
    </alternativeName>
</protein>
<evidence type="ECO:0000313" key="16">
    <source>
        <dbReference type="EMBL" id="GGE35723.1"/>
    </source>
</evidence>
<dbReference type="GO" id="GO:0003725">
    <property type="term" value="F:double-stranded RNA binding"/>
    <property type="evidence" value="ECO:0007669"/>
    <property type="project" value="UniProtKB-UniRule"/>
</dbReference>